<comment type="similarity">
    <text evidence="2 12">Belongs to the glycosyl hydrolase 17 family.</text>
</comment>
<feature type="signal peptide" evidence="14">
    <location>
        <begin position="1"/>
        <end position="23"/>
    </location>
</feature>
<dbReference type="PANTHER" id="PTHR16631">
    <property type="entry name" value="GLUCAN 1,3-BETA-GLUCOSIDASE"/>
    <property type="match status" value="1"/>
</dbReference>
<comment type="catalytic activity">
    <reaction evidence="9">
        <text>Successive hydrolysis of beta-D-glucose units from the non-reducing ends of (1-&gt;3)-beta-D-glucans, releasing alpha-glucose.</text>
        <dbReference type="EC" id="3.2.1.58"/>
    </reaction>
</comment>
<evidence type="ECO:0000256" key="9">
    <source>
        <dbReference type="ARBA" id="ARBA00036824"/>
    </source>
</evidence>
<keyword evidence="4" id="KW-0964">Secreted</keyword>
<proteinExistence type="inferred from homology"/>
<keyword evidence="6 13" id="KW-0378">Hydrolase</keyword>
<dbReference type="GO" id="GO:0071555">
    <property type="term" value="P:cell wall organization"/>
    <property type="evidence" value="ECO:0007669"/>
    <property type="project" value="TreeGrafter"/>
</dbReference>
<keyword evidence="8 13" id="KW-0326">Glycosidase</keyword>
<evidence type="ECO:0000256" key="3">
    <source>
        <dbReference type="ARBA" id="ARBA00022512"/>
    </source>
</evidence>
<dbReference type="GO" id="GO:0005576">
    <property type="term" value="C:extracellular region"/>
    <property type="evidence" value="ECO:0007669"/>
    <property type="project" value="EnsemblFungi"/>
</dbReference>
<reference evidence="16" key="1">
    <citation type="submission" date="2016-05" db="EMBL/GenBank/DDBJ databases">
        <title>Comparative genomics of biotechnologically important yeasts.</title>
        <authorList>
            <consortium name="DOE Joint Genome Institute"/>
            <person name="Riley R."/>
            <person name="Haridas S."/>
            <person name="Wolfe K.H."/>
            <person name="Lopes M.R."/>
            <person name="Hittinger C.T."/>
            <person name="Goker M."/>
            <person name="Salamov A."/>
            <person name="Wisecaver J."/>
            <person name="Long T.M."/>
            <person name="Aerts A.L."/>
            <person name="Barry K."/>
            <person name="Choi C."/>
            <person name="Clum A."/>
            <person name="Coughlan A.Y."/>
            <person name="Deshpande S."/>
            <person name="Douglass A.P."/>
            <person name="Hanson S.J."/>
            <person name="Klenk H.-P."/>
            <person name="Labutti K."/>
            <person name="Lapidus A."/>
            <person name="Lindquist E."/>
            <person name="Lipzen A."/>
            <person name="Meier-Kolthoff J.P."/>
            <person name="Ohm R.A."/>
            <person name="Otillar R.P."/>
            <person name="Pangilinan J."/>
            <person name="Peng Y."/>
            <person name="Rokas A."/>
            <person name="Rosa C.A."/>
            <person name="Scheuner C."/>
            <person name="Sibirny A.A."/>
            <person name="Slot J.C."/>
            <person name="Stielow J.B."/>
            <person name="Sun H."/>
            <person name="Kurtzman C.P."/>
            <person name="Blackwell M."/>
            <person name="Grigoriev I.V."/>
            <person name="Jeffries T.W."/>
        </authorList>
    </citation>
    <scope>NUCLEOTIDE SEQUENCE [LARGE SCALE GENOMIC DNA]</scope>
    <source>
        <strain evidence="16">NRRL Y-2460</strain>
    </source>
</reference>
<dbReference type="PROSITE" id="PS00587">
    <property type="entry name" value="GLYCOSYL_HYDROL_F17"/>
    <property type="match status" value="1"/>
</dbReference>
<dbReference type="InterPro" id="IPR017853">
    <property type="entry name" value="GH"/>
</dbReference>
<dbReference type="GO" id="GO:0009986">
    <property type="term" value="C:cell surface"/>
    <property type="evidence" value="ECO:0007669"/>
    <property type="project" value="TreeGrafter"/>
</dbReference>
<dbReference type="GO" id="GO:0009277">
    <property type="term" value="C:fungal-type cell wall"/>
    <property type="evidence" value="ECO:0007669"/>
    <property type="project" value="TreeGrafter"/>
</dbReference>
<dbReference type="AlphaFoldDB" id="A0A1E4U1H6"/>
<keyword evidence="7" id="KW-0325">Glycoprotein</keyword>
<dbReference type="InterPro" id="IPR050732">
    <property type="entry name" value="Beta-glucan_modifiers"/>
</dbReference>
<evidence type="ECO:0000256" key="12">
    <source>
        <dbReference type="RuleBase" id="RU004335"/>
    </source>
</evidence>
<evidence type="ECO:0000313" key="15">
    <source>
        <dbReference type="EMBL" id="ODV97842.1"/>
    </source>
</evidence>
<dbReference type="STRING" id="669874.A0A1E4U1H6"/>
<dbReference type="OrthoDB" id="1293114at2759"/>
<dbReference type="Proteomes" id="UP000094236">
    <property type="component" value="Unassembled WGS sequence"/>
</dbReference>
<dbReference type="SUPFAM" id="SSF51445">
    <property type="entry name" value="(Trans)glycosidases"/>
    <property type="match status" value="1"/>
</dbReference>
<comment type="subcellular location">
    <subcellularLocation>
        <location evidence="1">Secreted</location>
        <location evidence="1">Cell wall</location>
    </subcellularLocation>
</comment>
<evidence type="ECO:0000256" key="2">
    <source>
        <dbReference type="ARBA" id="ARBA00008773"/>
    </source>
</evidence>
<keyword evidence="3" id="KW-0134">Cell wall</keyword>
<dbReference type="EMBL" id="KV454011">
    <property type="protein sequence ID" value="ODV97842.1"/>
    <property type="molecule type" value="Genomic_DNA"/>
</dbReference>
<evidence type="ECO:0000256" key="4">
    <source>
        <dbReference type="ARBA" id="ARBA00022525"/>
    </source>
</evidence>
<accession>A0A1E4U1H6</accession>
<organism evidence="15 16">
    <name type="scientific">Pachysolen tannophilus NRRL Y-2460</name>
    <dbReference type="NCBI Taxonomy" id="669874"/>
    <lineage>
        <taxon>Eukaryota</taxon>
        <taxon>Fungi</taxon>
        <taxon>Dikarya</taxon>
        <taxon>Ascomycota</taxon>
        <taxon>Saccharomycotina</taxon>
        <taxon>Pichiomycetes</taxon>
        <taxon>Pachysolenaceae</taxon>
        <taxon>Pachysolen</taxon>
    </lineage>
</organism>
<dbReference type="PANTHER" id="PTHR16631:SF26">
    <property type="entry name" value="GLUCAN 1,3-BETA-GLUCOSIDASE"/>
    <property type="match status" value="1"/>
</dbReference>
<evidence type="ECO:0000256" key="7">
    <source>
        <dbReference type="ARBA" id="ARBA00023180"/>
    </source>
</evidence>
<name>A0A1E4U1H6_PACTA</name>
<evidence type="ECO:0000256" key="14">
    <source>
        <dbReference type="SAM" id="SignalP"/>
    </source>
</evidence>
<evidence type="ECO:0000256" key="13">
    <source>
        <dbReference type="RuleBase" id="RU004336"/>
    </source>
</evidence>
<dbReference type="GO" id="GO:0005975">
    <property type="term" value="P:carbohydrate metabolic process"/>
    <property type="evidence" value="ECO:0007669"/>
    <property type="project" value="InterPro"/>
</dbReference>
<dbReference type="Gene3D" id="3.20.20.80">
    <property type="entry name" value="Glycosidases"/>
    <property type="match status" value="1"/>
</dbReference>
<sequence length="314" mass="33550">MLVDKKLIAAVVALASATVSAKGSFGFDLGVVDNDDNCKDADDYIADLDAISGYTSHVKTYAVSDCNTLQILGPVLEDKGFTITLGVWPTDDNHFDEEISALQSYLPTISKSVISEITVGSEVLYRGDLTADQLASKITQVKSTISSITDKNGDSYSDIPVGTVDSWNCLVDSSAVDAITASDFVFANAFSYWQGQTLANASFSFFDDIMQALQVIQTAKGSTDILFAVGETGWPTQGTSYGDAVPSTANAQTFFEQGVCAMLGWGVDVIYFEAFDEPWKAGGSGTADVEPYYGAFDDTRTLKFPLTCNYTGSS</sequence>
<feature type="chain" id="PRO_5009163434" description="glucan 1,3-beta-glucosidase" evidence="14">
    <location>
        <begin position="24"/>
        <end position="314"/>
    </location>
</feature>
<evidence type="ECO:0000256" key="11">
    <source>
        <dbReference type="ARBA" id="ARBA00041761"/>
    </source>
</evidence>
<evidence type="ECO:0000256" key="10">
    <source>
        <dbReference type="ARBA" id="ARBA00038929"/>
    </source>
</evidence>
<gene>
    <name evidence="15" type="ORF">PACTADRAFT_47693</name>
</gene>
<dbReference type="GO" id="GO:0004338">
    <property type="term" value="F:glucan exo-1,3-beta-glucosidase activity"/>
    <property type="evidence" value="ECO:0007669"/>
    <property type="project" value="UniProtKB-EC"/>
</dbReference>
<evidence type="ECO:0000256" key="1">
    <source>
        <dbReference type="ARBA" id="ARBA00004191"/>
    </source>
</evidence>
<keyword evidence="5 14" id="KW-0732">Signal</keyword>
<dbReference type="Pfam" id="PF00332">
    <property type="entry name" value="Glyco_hydro_17"/>
    <property type="match status" value="1"/>
</dbReference>
<evidence type="ECO:0000256" key="6">
    <source>
        <dbReference type="ARBA" id="ARBA00022801"/>
    </source>
</evidence>
<evidence type="ECO:0000313" key="16">
    <source>
        <dbReference type="Proteomes" id="UP000094236"/>
    </source>
</evidence>
<evidence type="ECO:0000256" key="5">
    <source>
        <dbReference type="ARBA" id="ARBA00022729"/>
    </source>
</evidence>
<dbReference type="EC" id="3.2.1.58" evidence="10"/>
<dbReference type="InterPro" id="IPR000490">
    <property type="entry name" value="Glyco_hydro_17"/>
</dbReference>
<keyword evidence="16" id="KW-1185">Reference proteome</keyword>
<dbReference type="GO" id="GO:0042973">
    <property type="term" value="F:glucan endo-1,3-beta-D-glucosidase activity"/>
    <property type="evidence" value="ECO:0007669"/>
    <property type="project" value="TreeGrafter"/>
</dbReference>
<evidence type="ECO:0000256" key="8">
    <source>
        <dbReference type="ARBA" id="ARBA00023295"/>
    </source>
</evidence>
<protein>
    <recommendedName>
        <fullName evidence="10">glucan 1,3-beta-glucosidase</fullName>
        <ecNumber evidence="10">3.2.1.58</ecNumber>
    </recommendedName>
    <alternativeName>
        <fullName evidence="11">Exo-1,3-beta-glucanase</fullName>
    </alternativeName>
</protein>